<dbReference type="PANTHER" id="PTHR46641:SF25">
    <property type="entry name" value="CNMAMIDE RECEPTOR-RELATED"/>
    <property type="match status" value="1"/>
</dbReference>
<comment type="subcellular location">
    <subcellularLocation>
        <location evidence="1">Membrane</location>
    </subcellularLocation>
</comment>
<dbReference type="PROSITE" id="PS50262">
    <property type="entry name" value="G_PROTEIN_RECEP_F1_2"/>
    <property type="match status" value="1"/>
</dbReference>
<dbReference type="InterPro" id="IPR017452">
    <property type="entry name" value="GPCR_Rhodpsn_7TM"/>
</dbReference>
<dbReference type="PROSITE" id="PS00237">
    <property type="entry name" value="G_PROTEIN_RECEP_F1_1"/>
    <property type="match status" value="1"/>
</dbReference>
<keyword evidence="5" id="KW-0807">Transducer</keyword>
<reference evidence="9" key="3">
    <citation type="submission" date="2015-06" db="UniProtKB">
        <authorList>
            <consortium name="EnsemblMetazoa"/>
        </authorList>
    </citation>
    <scope>IDENTIFICATION</scope>
</reference>
<evidence type="ECO:0000313" key="9">
    <source>
        <dbReference type="EnsemblMetazoa" id="CapteP99172"/>
    </source>
</evidence>
<keyword evidence="10" id="KW-1185">Reference proteome</keyword>
<evidence type="ECO:0000313" key="8">
    <source>
        <dbReference type="EMBL" id="ELT88865.1"/>
    </source>
</evidence>
<dbReference type="OrthoDB" id="9990906at2759"/>
<evidence type="ECO:0000256" key="3">
    <source>
        <dbReference type="ARBA" id="ARBA00022989"/>
    </source>
</evidence>
<keyword evidence="5" id="KW-0297">G-protein coupled receptor</keyword>
<dbReference type="STRING" id="283909.R7T650"/>
<dbReference type="Gene3D" id="1.20.1070.10">
    <property type="entry name" value="Rhodopsin 7-helix transmembrane proteins"/>
    <property type="match status" value="1"/>
</dbReference>
<keyword evidence="2 5" id="KW-0812">Transmembrane</keyword>
<dbReference type="InterPro" id="IPR000276">
    <property type="entry name" value="GPCR_Rhodpsn"/>
</dbReference>
<feature type="transmembrane region" description="Helical" evidence="6">
    <location>
        <begin position="12"/>
        <end position="36"/>
    </location>
</feature>
<proteinExistence type="inferred from homology"/>
<reference evidence="10" key="1">
    <citation type="submission" date="2012-12" db="EMBL/GenBank/DDBJ databases">
        <authorList>
            <person name="Hellsten U."/>
            <person name="Grimwood J."/>
            <person name="Chapman J.A."/>
            <person name="Shapiro H."/>
            <person name="Aerts A."/>
            <person name="Otillar R.P."/>
            <person name="Terry A.Y."/>
            <person name="Boore J.L."/>
            <person name="Simakov O."/>
            <person name="Marletaz F."/>
            <person name="Cho S.-J."/>
            <person name="Edsinger-Gonzales E."/>
            <person name="Havlak P."/>
            <person name="Kuo D.-H."/>
            <person name="Larsson T."/>
            <person name="Lv J."/>
            <person name="Arendt D."/>
            <person name="Savage R."/>
            <person name="Osoegawa K."/>
            <person name="de Jong P."/>
            <person name="Lindberg D.R."/>
            <person name="Seaver E.C."/>
            <person name="Weisblat D.A."/>
            <person name="Putnam N.H."/>
            <person name="Grigoriev I.V."/>
            <person name="Rokhsar D.S."/>
        </authorList>
    </citation>
    <scope>NUCLEOTIDE SEQUENCE</scope>
    <source>
        <strain evidence="10">I ESC-2004</strain>
    </source>
</reference>
<dbReference type="SUPFAM" id="SSF81321">
    <property type="entry name" value="Family A G protein-coupled receptor-like"/>
    <property type="match status" value="1"/>
</dbReference>
<feature type="non-terminal residue" evidence="8">
    <location>
        <position position="152"/>
    </location>
</feature>
<evidence type="ECO:0000256" key="2">
    <source>
        <dbReference type="ARBA" id="ARBA00022692"/>
    </source>
</evidence>
<dbReference type="Proteomes" id="UP000014760">
    <property type="component" value="Unassembled WGS sequence"/>
</dbReference>
<evidence type="ECO:0000256" key="5">
    <source>
        <dbReference type="RuleBase" id="RU000688"/>
    </source>
</evidence>
<evidence type="ECO:0000259" key="7">
    <source>
        <dbReference type="PROSITE" id="PS50262"/>
    </source>
</evidence>
<accession>R7T650</accession>
<feature type="domain" description="G-protein coupled receptors family 1 profile" evidence="7">
    <location>
        <begin position="27"/>
        <end position="152"/>
    </location>
</feature>
<reference evidence="8 10" key="2">
    <citation type="journal article" date="2013" name="Nature">
        <title>Insights into bilaterian evolution from three spiralian genomes.</title>
        <authorList>
            <person name="Simakov O."/>
            <person name="Marletaz F."/>
            <person name="Cho S.J."/>
            <person name="Edsinger-Gonzales E."/>
            <person name="Havlak P."/>
            <person name="Hellsten U."/>
            <person name="Kuo D.H."/>
            <person name="Larsson T."/>
            <person name="Lv J."/>
            <person name="Arendt D."/>
            <person name="Savage R."/>
            <person name="Osoegawa K."/>
            <person name="de Jong P."/>
            <person name="Grimwood J."/>
            <person name="Chapman J.A."/>
            <person name="Shapiro H."/>
            <person name="Aerts A."/>
            <person name="Otillar R.P."/>
            <person name="Terry A.Y."/>
            <person name="Boore J.L."/>
            <person name="Grigoriev I.V."/>
            <person name="Lindberg D.R."/>
            <person name="Seaver E.C."/>
            <person name="Weisblat D.A."/>
            <person name="Putnam N.H."/>
            <person name="Rokhsar D.S."/>
        </authorList>
    </citation>
    <scope>NUCLEOTIDE SEQUENCE</scope>
    <source>
        <strain evidence="8 10">I ESC-2004</strain>
    </source>
</reference>
<evidence type="ECO:0000313" key="10">
    <source>
        <dbReference type="Proteomes" id="UP000014760"/>
    </source>
</evidence>
<dbReference type="HOGENOM" id="CLU_135412_0_0_1"/>
<name>R7T650_CAPTE</name>
<dbReference type="PRINTS" id="PR00237">
    <property type="entry name" value="GPCRRHODOPSN"/>
</dbReference>
<keyword evidence="3 6" id="KW-1133">Transmembrane helix</keyword>
<dbReference type="InterPro" id="IPR052954">
    <property type="entry name" value="GPCR-Ligand_Int"/>
</dbReference>
<dbReference type="GO" id="GO:0004930">
    <property type="term" value="F:G protein-coupled receptor activity"/>
    <property type="evidence" value="ECO:0007669"/>
    <property type="project" value="UniProtKB-KW"/>
</dbReference>
<keyword evidence="4 6" id="KW-0472">Membrane</keyword>
<dbReference type="PANTHER" id="PTHR46641">
    <property type="entry name" value="FMRFAMIDE RECEPTOR-RELATED"/>
    <property type="match status" value="1"/>
</dbReference>
<dbReference type="AlphaFoldDB" id="R7T650"/>
<evidence type="ECO:0000256" key="6">
    <source>
        <dbReference type="SAM" id="Phobius"/>
    </source>
</evidence>
<evidence type="ECO:0000256" key="1">
    <source>
        <dbReference type="ARBA" id="ARBA00004370"/>
    </source>
</evidence>
<gene>
    <name evidence="8" type="ORF">CAPTEDRAFT_99172</name>
</gene>
<dbReference type="EnsemblMetazoa" id="CapteT99172">
    <property type="protein sequence ID" value="CapteP99172"/>
    <property type="gene ID" value="CapteG99172"/>
</dbReference>
<dbReference type="EMBL" id="AMQN01003379">
    <property type="status" value="NOT_ANNOTATED_CDS"/>
    <property type="molecule type" value="Genomic_DNA"/>
</dbReference>
<organism evidence="8">
    <name type="scientific">Capitella teleta</name>
    <name type="common">Polychaete worm</name>
    <dbReference type="NCBI Taxonomy" id="283909"/>
    <lineage>
        <taxon>Eukaryota</taxon>
        <taxon>Metazoa</taxon>
        <taxon>Spiralia</taxon>
        <taxon>Lophotrochozoa</taxon>
        <taxon>Annelida</taxon>
        <taxon>Polychaeta</taxon>
        <taxon>Sedentaria</taxon>
        <taxon>Scolecida</taxon>
        <taxon>Capitellidae</taxon>
        <taxon>Capitella</taxon>
    </lineage>
</organism>
<comment type="similarity">
    <text evidence="5">Belongs to the G-protein coupled receptor 1 family.</text>
</comment>
<feature type="transmembrane region" description="Helical" evidence="6">
    <location>
        <begin position="130"/>
        <end position="149"/>
    </location>
</feature>
<dbReference type="Pfam" id="PF00001">
    <property type="entry name" value="7tm_1"/>
    <property type="match status" value="1"/>
</dbReference>
<dbReference type="EMBL" id="KB311659">
    <property type="protein sequence ID" value="ELT88865.1"/>
    <property type="molecule type" value="Genomic_DNA"/>
</dbReference>
<dbReference type="OMA" id="YRICEFI"/>
<sequence>MQYEAYRAHKSLIVYVPPFMLVIGSIGNLLSFIIMARKGMRKLSTYNYLAVLAITDTLVLYVGLLRIWVAEIAGRDMRDHAVWICKTINVLGYTVSDYSVWLIIAMTVERWIAVCMPLKAPSMCNRRKAGAAIVCIFVLLLSLNLHFFWTTG</sequence>
<evidence type="ECO:0000256" key="4">
    <source>
        <dbReference type="ARBA" id="ARBA00023136"/>
    </source>
</evidence>
<feature type="transmembrane region" description="Helical" evidence="6">
    <location>
        <begin position="48"/>
        <end position="69"/>
    </location>
</feature>
<protein>
    <recommendedName>
        <fullName evidence="7">G-protein coupled receptors family 1 profile domain-containing protein</fullName>
    </recommendedName>
</protein>
<keyword evidence="5" id="KW-0675">Receptor</keyword>
<dbReference type="GO" id="GO:0016020">
    <property type="term" value="C:membrane"/>
    <property type="evidence" value="ECO:0007669"/>
    <property type="project" value="UniProtKB-SubCell"/>
</dbReference>